<accession>A0A1M7DTL5</accession>
<sequence length="109" mass="11862">MDQNQCIASAMRDQRRGHDGLSECGRGGEHACIVLGQCIKRARLLLAKFATEANRLGQRSSIFAQIVQIGCRSVIGKEPDHFIKAAARQGDVSGVQFGTGYNSRLAKCR</sequence>
<dbReference type="AntiFam" id="ANF00140">
    <property type="entry name" value="Shadow ORF (opposite ResIII Domain)"/>
</dbReference>
<name>A0A1M7DTL5_9RHOB</name>
<organism evidence="1 2">
    <name type="scientific">Paracoccus solventivorans</name>
    <dbReference type="NCBI Taxonomy" id="53463"/>
    <lineage>
        <taxon>Bacteria</taxon>
        <taxon>Pseudomonadati</taxon>
        <taxon>Pseudomonadota</taxon>
        <taxon>Alphaproteobacteria</taxon>
        <taxon>Rhodobacterales</taxon>
        <taxon>Paracoccaceae</taxon>
        <taxon>Paracoccus</taxon>
    </lineage>
</organism>
<keyword evidence="2" id="KW-1185">Reference proteome</keyword>
<dbReference type="EMBL" id="FRCK01000001">
    <property type="protein sequence ID" value="SHL82844.1"/>
    <property type="molecule type" value="Genomic_DNA"/>
</dbReference>
<proteinExistence type="predicted"/>
<protein>
    <submittedName>
        <fullName evidence="1">Uncharacterized protein</fullName>
    </submittedName>
</protein>
<dbReference type="Proteomes" id="UP000184444">
    <property type="component" value="Unassembled WGS sequence"/>
</dbReference>
<evidence type="ECO:0000313" key="2">
    <source>
        <dbReference type="Proteomes" id="UP000184444"/>
    </source>
</evidence>
<dbReference type="AlphaFoldDB" id="A0A1M7DTL5"/>
<reference evidence="2" key="1">
    <citation type="submission" date="2016-11" db="EMBL/GenBank/DDBJ databases">
        <authorList>
            <person name="Varghese N."/>
            <person name="Submissions S."/>
        </authorList>
    </citation>
    <scope>NUCLEOTIDE SEQUENCE [LARGE SCALE GENOMIC DNA]</scope>
    <source>
        <strain evidence="2">DSM 6637</strain>
    </source>
</reference>
<gene>
    <name evidence="1" type="ORF">SAMN05444389_101560</name>
</gene>
<evidence type="ECO:0000313" key="1">
    <source>
        <dbReference type="EMBL" id="SHL82844.1"/>
    </source>
</evidence>